<evidence type="ECO:0000256" key="2">
    <source>
        <dbReference type="ARBA" id="ARBA00012400"/>
    </source>
</evidence>
<dbReference type="Proteomes" id="UP000279908">
    <property type="component" value="Unassembled WGS sequence"/>
</dbReference>
<comment type="pathway">
    <text evidence="1">Porphyrin-containing compound metabolism; siroheme biosynthesis; sirohydrochlorin from precorrin-2: step 1/1.</text>
</comment>
<proteinExistence type="predicted"/>
<comment type="caution">
    <text evidence="8">The sequence shown here is derived from an EMBL/GenBank/DDBJ whole genome shotgun (WGS) entry which is preliminary data.</text>
</comment>
<accession>A0A3S0MQH6</accession>
<dbReference type="GO" id="GO:0043115">
    <property type="term" value="F:precorrin-2 dehydrogenase activity"/>
    <property type="evidence" value="ECO:0007669"/>
    <property type="project" value="UniProtKB-EC"/>
</dbReference>
<dbReference type="AlphaFoldDB" id="A0A3S0MQH6"/>
<dbReference type="GO" id="GO:0019354">
    <property type="term" value="P:siroheme biosynthetic process"/>
    <property type="evidence" value="ECO:0007669"/>
    <property type="project" value="UniProtKB-UniPathway"/>
</dbReference>
<dbReference type="Pfam" id="PF13241">
    <property type="entry name" value="NAD_binding_7"/>
    <property type="match status" value="1"/>
</dbReference>
<sequence>MSTFLPLNIRIDGKKILFVGGGVLAMHKLQAVLQFSTAVTVLDSACSDEVVCTGVQVLNKTYEPSDLDGFFLVYACTPDEGLNRRVLDDAQKKGILCNIADNRNDSDFISPALFRHEGMTVSVSSDGRNARRSVEWRNAIKELFLSKRVPTKTNA</sequence>
<dbReference type="Gene3D" id="3.40.50.720">
    <property type="entry name" value="NAD(P)-binding Rossmann-like Domain"/>
    <property type="match status" value="1"/>
</dbReference>
<dbReference type="RefSeq" id="WP_126341704.1">
    <property type="nucleotide sequence ID" value="NZ_CP041698.1"/>
</dbReference>
<keyword evidence="5" id="KW-0627">Porphyrin biosynthesis</keyword>
<evidence type="ECO:0000256" key="1">
    <source>
        <dbReference type="ARBA" id="ARBA00005010"/>
    </source>
</evidence>
<evidence type="ECO:0000256" key="5">
    <source>
        <dbReference type="ARBA" id="ARBA00023244"/>
    </source>
</evidence>
<dbReference type="GO" id="GO:0004325">
    <property type="term" value="F:ferrochelatase activity"/>
    <property type="evidence" value="ECO:0007669"/>
    <property type="project" value="InterPro"/>
</dbReference>
<evidence type="ECO:0000313" key="10">
    <source>
        <dbReference type="Proteomes" id="UP000489351"/>
    </source>
</evidence>
<evidence type="ECO:0000313" key="7">
    <source>
        <dbReference type="EMBL" id="MWV54763.1"/>
    </source>
</evidence>
<dbReference type="InterPro" id="IPR036291">
    <property type="entry name" value="NAD(P)-bd_dom_sf"/>
</dbReference>
<reference evidence="8 9" key="1">
    <citation type="submission" date="2018-12" db="EMBL/GenBank/DDBJ databases">
        <authorList>
            <person name="Lunina O.N."/>
            <person name="Grouzdev D.S."/>
            <person name="Gorlenko V.M."/>
            <person name="Savvichev A.S."/>
        </authorList>
    </citation>
    <scope>NUCLEOTIDE SEQUENCE [LARGE SCALE GENOMIC DNA]</scope>
    <source>
        <strain evidence="8 9">BrKhr-17</strain>
    </source>
</reference>
<gene>
    <name evidence="8" type="ORF">EKD02_05595</name>
    <name evidence="7" type="ORF">GJ685_06750</name>
</gene>
<dbReference type="EMBL" id="RXYK01000006">
    <property type="protein sequence ID" value="RTY38170.1"/>
    <property type="molecule type" value="Genomic_DNA"/>
</dbReference>
<dbReference type="EC" id="1.3.1.76" evidence="2"/>
<evidence type="ECO:0000256" key="6">
    <source>
        <dbReference type="ARBA" id="ARBA00047561"/>
    </source>
</evidence>
<keyword evidence="4" id="KW-0520">NAD</keyword>
<keyword evidence="3" id="KW-0560">Oxidoreductase</keyword>
<organism evidence="8 9">
    <name type="scientific">Chlorobium phaeovibrioides</name>
    <dbReference type="NCBI Taxonomy" id="1094"/>
    <lineage>
        <taxon>Bacteria</taxon>
        <taxon>Pseudomonadati</taxon>
        <taxon>Chlorobiota</taxon>
        <taxon>Chlorobiia</taxon>
        <taxon>Chlorobiales</taxon>
        <taxon>Chlorobiaceae</taxon>
        <taxon>Chlorobium/Pelodictyon group</taxon>
        <taxon>Chlorobium</taxon>
    </lineage>
</organism>
<dbReference type="InterPro" id="IPR006367">
    <property type="entry name" value="Sirohaem_synthase_N"/>
</dbReference>
<reference evidence="7 10" key="2">
    <citation type="submission" date="2019-11" db="EMBL/GenBank/DDBJ databases">
        <title>Green- and brown-colored morphotypes of Chlorobia in the stratified aquatic ecosystems of Kandalaksha Gulf (White Sea): A model for study of the accessory genome evolution.</title>
        <authorList>
            <person name="Grouzdev D.S."/>
        </authorList>
    </citation>
    <scope>NUCLEOTIDE SEQUENCE [LARGE SCALE GENOMIC DNA]</scope>
    <source>
        <strain evidence="7 10">ZM</strain>
    </source>
</reference>
<keyword evidence="10" id="KW-1185">Reference proteome</keyword>
<dbReference type="PANTHER" id="PTHR35330">
    <property type="entry name" value="SIROHEME BIOSYNTHESIS PROTEIN MET8"/>
    <property type="match status" value="1"/>
</dbReference>
<dbReference type="EMBL" id="WUBZ01000020">
    <property type="protein sequence ID" value="MWV54763.1"/>
    <property type="molecule type" value="Genomic_DNA"/>
</dbReference>
<dbReference type="PANTHER" id="PTHR35330:SF1">
    <property type="entry name" value="SIROHEME BIOSYNTHESIS PROTEIN MET8"/>
    <property type="match status" value="1"/>
</dbReference>
<protein>
    <recommendedName>
        <fullName evidence="2">precorrin-2 dehydrogenase</fullName>
        <ecNumber evidence="2">1.3.1.76</ecNumber>
    </recommendedName>
</protein>
<dbReference type="UniPathway" id="UPA00262">
    <property type="reaction ID" value="UER00222"/>
</dbReference>
<evidence type="ECO:0000313" key="8">
    <source>
        <dbReference type="EMBL" id="RTY38170.1"/>
    </source>
</evidence>
<dbReference type="SUPFAM" id="SSF51735">
    <property type="entry name" value="NAD(P)-binding Rossmann-fold domains"/>
    <property type="match status" value="1"/>
</dbReference>
<name>A0A3S0MQH6_CHLPH</name>
<evidence type="ECO:0000313" key="9">
    <source>
        <dbReference type="Proteomes" id="UP000279908"/>
    </source>
</evidence>
<comment type="catalytic activity">
    <reaction evidence="6">
        <text>precorrin-2 + NAD(+) = sirohydrochlorin + NADH + 2 H(+)</text>
        <dbReference type="Rhea" id="RHEA:15613"/>
        <dbReference type="ChEBI" id="CHEBI:15378"/>
        <dbReference type="ChEBI" id="CHEBI:57540"/>
        <dbReference type="ChEBI" id="CHEBI:57945"/>
        <dbReference type="ChEBI" id="CHEBI:58351"/>
        <dbReference type="ChEBI" id="CHEBI:58827"/>
        <dbReference type="EC" id="1.3.1.76"/>
    </reaction>
</comment>
<evidence type="ECO:0000256" key="4">
    <source>
        <dbReference type="ARBA" id="ARBA00023027"/>
    </source>
</evidence>
<dbReference type="NCBIfam" id="TIGR01470">
    <property type="entry name" value="cysG_Nterm"/>
    <property type="match status" value="1"/>
</dbReference>
<evidence type="ECO:0000256" key="3">
    <source>
        <dbReference type="ARBA" id="ARBA00023002"/>
    </source>
</evidence>
<dbReference type="Proteomes" id="UP000489351">
    <property type="component" value="Unassembled WGS sequence"/>
</dbReference>
<dbReference type="InterPro" id="IPR028161">
    <property type="entry name" value="Met8-like"/>
</dbReference>